<dbReference type="InterPro" id="IPR017907">
    <property type="entry name" value="Znf_RING_CS"/>
</dbReference>
<comment type="caution">
    <text evidence="23">The sequence shown here is derived from an EMBL/GenBank/DDBJ whole genome shotgun (WGS) entry which is preliminary data.</text>
</comment>
<comment type="catalytic activity">
    <reaction evidence="1">
        <text>S-ubiquitinyl-[E2 ubiquitin-conjugating enzyme]-L-cysteine + [acceptor protein]-L-lysine = [E2 ubiquitin-conjugating enzyme]-L-cysteine + N(6)-ubiquitinyl-[acceptor protein]-L-lysine.</text>
        <dbReference type="EC" id="2.3.2.27"/>
    </reaction>
</comment>
<dbReference type="SMART" id="SM00513">
    <property type="entry name" value="SAP"/>
    <property type="match status" value="1"/>
</dbReference>
<comment type="pathway">
    <text evidence="3">Protein modification; protein ubiquitination.</text>
</comment>
<evidence type="ECO:0000256" key="3">
    <source>
        <dbReference type="ARBA" id="ARBA00004906"/>
    </source>
</evidence>
<feature type="domain" description="SAP" evidence="22">
    <location>
        <begin position="268"/>
        <end position="302"/>
    </location>
</feature>
<feature type="compositionally biased region" description="Low complexity" evidence="20">
    <location>
        <begin position="212"/>
        <end position="229"/>
    </location>
</feature>
<dbReference type="EMBL" id="AOGT01000297">
    <property type="protein sequence ID" value="EMG50329.1"/>
    <property type="molecule type" value="Genomic_DNA"/>
</dbReference>
<evidence type="ECO:0000256" key="1">
    <source>
        <dbReference type="ARBA" id="ARBA00000900"/>
    </source>
</evidence>
<evidence type="ECO:0000256" key="19">
    <source>
        <dbReference type="PROSITE-ProRule" id="PRU00175"/>
    </source>
</evidence>
<comment type="subcellular location">
    <subcellularLocation>
        <location evidence="2">Nucleus</location>
    </subcellularLocation>
</comment>
<reference evidence="23 24" key="1">
    <citation type="submission" date="2013-02" db="EMBL/GenBank/DDBJ databases">
        <title>Genome sequence of Candida maltosa Xu316, a potential industrial strain for xylitol and ethanol production.</title>
        <authorList>
            <person name="Yu J."/>
            <person name="Wang Q."/>
            <person name="Geng X."/>
            <person name="Bao W."/>
            <person name="He P."/>
            <person name="Cai J."/>
        </authorList>
    </citation>
    <scope>NUCLEOTIDE SEQUENCE [LARGE SCALE GENOMIC DNA]</scope>
    <source>
        <strain evidence="24">Xu316</strain>
    </source>
</reference>
<dbReference type="HOGENOM" id="CLU_028491_2_0_1"/>
<dbReference type="GO" id="GO:0006281">
    <property type="term" value="P:DNA repair"/>
    <property type="evidence" value="ECO:0007669"/>
    <property type="project" value="UniProtKB-KW"/>
</dbReference>
<evidence type="ECO:0000259" key="22">
    <source>
        <dbReference type="PROSITE" id="PS50800"/>
    </source>
</evidence>
<evidence type="ECO:0000313" key="23">
    <source>
        <dbReference type="EMBL" id="EMG50329.1"/>
    </source>
</evidence>
<dbReference type="Pfam" id="PF13923">
    <property type="entry name" value="zf-C3HC4_2"/>
    <property type="match status" value="1"/>
</dbReference>
<keyword evidence="15" id="KW-0539">Nucleus</keyword>
<feature type="compositionally biased region" description="Pro residues" evidence="20">
    <location>
        <begin position="230"/>
        <end position="250"/>
    </location>
</feature>
<keyword evidence="11" id="KW-0833">Ubl conjugation pathway</keyword>
<keyword evidence="8" id="KW-0479">Metal-binding</keyword>
<dbReference type="InterPro" id="IPR001841">
    <property type="entry name" value="Znf_RING"/>
</dbReference>
<dbReference type="GO" id="GO:0006513">
    <property type="term" value="P:protein monoubiquitination"/>
    <property type="evidence" value="ECO:0007669"/>
    <property type="project" value="InterPro"/>
</dbReference>
<name>M3K690_CANMX</name>
<dbReference type="OMA" id="IPNTGPR"/>
<evidence type="ECO:0000256" key="18">
    <source>
        <dbReference type="ARBA" id="ARBA00082369"/>
    </source>
</evidence>
<evidence type="ECO:0000259" key="21">
    <source>
        <dbReference type="PROSITE" id="PS50089"/>
    </source>
</evidence>
<dbReference type="GO" id="GO:0006301">
    <property type="term" value="P:DNA damage tolerance"/>
    <property type="evidence" value="ECO:0007669"/>
    <property type="project" value="InterPro"/>
</dbReference>
<evidence type="ECO:0000256" key="17">
    <source>
        <dbReference type="ARBA" id="ARBA00074353"/>
    </source>
</evidence>
<evidence type="ECO:0000256" key="7">
    <source>
        <dbReference type="ARBA" id="ARBA00022679"/>
    </source>
</evidence>
<dbReference type="PROSITE" id="PS50800">
    <property type="entry name" value="SAP"/>
    <property type="match status" value="1"/>
</dbReference>
<keyword evidence="10 19" id="KW-0863">Zinc-finger</keyword>
<dbReference type="Pfam" id="PF02037">
    <property type="entry name" value="SAP"/>
    <property type="match status" value="1"/>
</dbReference>
<evidence type="ECO:0000256" key="10">
    <source>
        <dbReference type="ARBA" id="ARBA00022771"/>
    </source>
</evidence>
<dbReference type="InterPro" id="IPR013083">
    <property type="entry name" value="Znf_RING/FYVE/PHD"/>
</dbReference>
<evidence type="ECO:0000256" key="11">
    <source>
        <dbReference type="ARBA" id="ARBA00022786"/>
    </source>
</evidence>
<evidence type="ECO:0000256" key="4">
    <source>
        <dbReference type="ARBA" id="ARBA00009506"/>
    </source>
</evidence>
<dbReference type="AlphaFoldDB" id="M3K690"/>
<keyword evidence="12" id="KW-0862">Zinc</keyword>
<evidence type="ECO:0000256" key="14">
    <source>
        <dbReference type="ARBA" id="ARBA00023204"/>
    </source>
</evidence>
<comment type="similarity">
    <text evidence="4">Belongs to the RAD18 family.</text>
</comment>
<accession>M3K690</accession>
<evidence type="ECO:0000256" key="20">
    <source>
        <dbReference type="SAM" id="MobiDB-lite"/>
    </source>
</evidence>
<dbReference type="PROSITE" id="PS50089">
    <property type="entry name" value="ZF_RING_2"/>
    <property type="match status" value="1"/>
</dbReference>
<evidence type="ECO:0000256" key="13">
    <source>
        <dbReference type="ARBA" id="ARBA00023125"/>
    </source>
</evidence>
<dbReference type="PANTHER" id="PTHR14134">
    <property type="entry name" value="E3 UBIQUITIN-PROTEIN LIGASE RAD18"/>
    <property type="match status" value="1"/>
</dbReference>
<keyword evidence="14" id="KW-0234">DNA repair</keyword>
<keyword evidence="13" id="KW-0238">DNA-binding</keyword>
<dbReference type="GO" id="GO:0061630">
    <property type="term" value="F:ubiquitin protein ligase activity"/>
    <property type="evidence" value="ECO:0007669"/>
    <property type="project" value="UniProtKB-EC"/>
</dbReference>
<dbReference type="PANTHER" id="PTHR14134:SF2">
    <property type="entry name" value="E3 UBIQUITIN-PROTEIN LIGASE RAD18"/>
    <property type="match status" value="1"/>
</dbReference>
<dbReference type="STRING" id="1245528.M3K690"/>
<evidence type="ECO:0000256" key="6">
    <source>
        <dbReference type="ARBA" id="ARBA00015551"/>
    </source>
</evidence>
<dbReference type="Gene3D" id="3.30.40.10">
    <property type="entry name" value="Zinc/RING finger domain, C3HC4 (zinc finger)"/>
    <property type="match status" value="1"/>
</dbReference>
<evidence type="ECO:0000256" key="5">
    <source>
        <dbReference type="ARBA" id="ARBA00012483"/>
    </source>
</evidence>
<feature type="compositionally biased region" description="Basic and acidic residues" evidence="20">
    <location>
        <begin position="118"/>
        <end position="136"/>
    </location>
</feature>
<dbReference type="GO" id="GO:0097505">
    <property type="term" value="C:Rad6-Rad18 complex"/>
    <property type="evidence" value="ECO:0007669"/>
    <property type="project" value="TreeGrafter"/>
</dbReference>
<dbReference type="EC" id="2.3.2.27" evidence="5"/>
<dbReference type="InterPro" id="IPR039577">
    <property type="entry name" value="Rad18"/>
</dbReference>
<dbReference type="SUPFAM" id="SSF57850">
    <property type="entry name" value="RING/U-box"/>
    <property type="match status" value="1"/>
</dbReference>
<dbReference type="OrthoDB" id="9049620at2759"/>
<keyword evidence="9" id="KW-0227">DNA damage</keyword>
<evidence type="ECO:0000256" key="8">
    <source>
        <dbReference type="ARBA" id="ARBA00022723"/>
    </source>
</evidence>
<gene>
    <name evidence="23" type="ORF">G210_4628</name>
</gene>
<dbReference type="Proteomes" id="UP000011777">
    <property type="component" value="Unassembled WGS sequence"/>
</dbReference>
<proteinExistence type="inferred from homology"/>
<feature type="region of interest" description="Disordered" evidence="20">
    <location>
        <begin position="189"/>
        <end position="256"/>
    </location>
</feature>
<dbReference type="GO" id="GO:0005634">
    <property type="term" value="C:nucleus"/>
    <property type="evidence" value="ECO:0007669"/>
    <property type="project" value="UniProtKB-SubCell"/>
</dbReference>
<dbReference type="GO" id="GO:0008270">
    <property type="term" value="F:zinc ion binding"/>
    <property type="evidence" value="ECO:0007669"/>
    <property type="project" value="UniProtKB-KW"/>
</dbReference>
<dbReference type="eggNOG" id="KOG0287">
    <property type="taxonomic scope" value="Eukaryota"/>
</dbReference>
<feature type="domain" description="RING-type" evidence="21">
    <location>
        <begin position="32"/>
        <end position="70"/>
    </location>
</feature>
<feature type="region of interest" description="Disordered" evidence="20">
    <location>
        <begin position="118"/>
        <end position="149"/>
    </location>
</feature>
<evidence type="ECO:0000313" key="24">
    <source>
        <dbReference type="Proteomes" id="UP000011777"/>
    </source>
</evidence>
<evidence type="ECO:0000256" key="16">
    <source>
        <dbReference type="ARBA" id="ARBA00031783"/>
    </source>
</evidence>
<dbReference type="FunFam" id="3.30.40.10:FF:000172">
    <property type="entry name" value="E3 ubiquitin-protein ligase RAD18"/>
    <property type="match status" value="1"/>
</dbReference>
<dbReference type="InterPro" id="IPR003034">
    <property type="entry name" value="SAP_dom"/>
</dbReference>
<keyword evidence="7" id="KW-0808">Transferase</keyword>
<keyword evidence="24" id="KW-1185">Reference proteome</keyword>
<sequence length="357" mass="40507">MNANDLNNITDPSDFKSTKLRKLSELDILKRCFICKDFLKAPVTTSCHHTYCSQCIREHLLNSTNCPICKCEIFESNLRADPLLEEIVRTYKLLRPQLLSLLKKEEPQQTDEIIELDDKSSDTPVVHEHSEGDSVRVETPPVVSEDSQTDDVIEIKSDDDPNLAQCPVCQEKMNIEVLQRNHIEDCLSGKRSKRTASDILYPRKKQTRHNGSITSFFRSSPSSNENVSTSPPPPPASPSKPAPSPPPPPQAQQQQQVIAPPRLPKLDFNSLTTPKVKAKLKELHLSTSGTRPELERRYNQYFVFVNANIDSSHPVSGEVLRDRLNKWERTFKFRAKDSIDSDADWKNLIAKAKQTKQ</sequence>
<evidence type="ECO:0000256" key="12">
    <source>
        <dbReference type="ARBA" id="ARBA00022833"/>
    </source>
</evidence>
<evidence type="ECO:0000256" key="9">
    <source>
        <dbReference type="ARBA" id="ARBA00022763"/>
    </source>
</evidence>
<evidence type="ECO:0000256" key="2">
    <source>
        <dbReference type="ARBA" id="ARBA00004123"/>
    </source>
</evidence>
<protein>
    <recommendedName>
        <fullName evidence="6">Postreplication repair E3 ubiquitin-protein ligase RAD18</fullName>
        <ecNumber evidence="5">2.3.2.27</ecNumber>
    </recommendedName>
    <alternativeName>
        <fullName evidence="17">Postreplication repair E3 ubiquitin-protein ligase rad18</fullName>
    </alternativeName>
    <alternativeName>
        <fullName evidence="16 18">RING-type E3 ubiquitin transferase RAD18</fullName>
    </alternativeName>
</protein>
<dbReference type="PROSITE" id="PS00518">
    <property type="entry name" value="ZF_RING_1"/>
    <property type="match status" value="1"/>
</dbReference>
<dbReference type="GO" id="GO:0003697">
    <property type="term" value="F:single-stranded DNA binding"/>
    <property type="evidence" value="ECO:0007669"/>
    <property type="project" value="InterPro"/>
</dbReference>
<organism evidence="23 24">
    <name type="scientific">Candida maltosa (strain Xu316)</name>
    <name type="common">Yeast</name>
    <dbReference type="NCBI Taxonomy" id="1245528"/>
    <lineage>
        <taxon>Eukaryota</taxon>
        <taxon>Fungi</taxon>
        <taxon>Dikarya</taxon>
        <taxon>Ascomycota</taxon>
        <taxon>Saccharomycotina</taxon>
        <taxon>Pichiomycetes</taxon>
        <taxon>Debaryomycetaceae</taxon>
        <taxon>Candida/Lodderomyces clade</taxon>
        <taxon>Candida</taxon>
    </lineage>
</organism>
<dbReference type="SMART" id="SM00184">
    <property type="entry name" value="RING"/>
    <property type="match status" value="1"/>
</dbReference>
<evidence type="ECO:0000256" key="15">
    <source>
        <dbReference type="ARBA" id="ARBA00023242"/>
    </source>
</evidence>